<dbReference type="PROSITE" id="PS51077">
    <property type="entry name" value="HTH_ICLR"/>
    <property type="match status" value="1"/>
</dbReference>
<keyword evidence="7" id="KW-1185">Reference proteome</keyword>
<accession>A0A967EB90</accession>
<comment type="caution">
    <text evidence="6">The sequence shown here is derived from an EMBL/GenBank/DDBJ whole genome shotgun (WGS) entry which is preliminary data.</text>
</comment>
<dbReference type="InterPro" id="IPR036388">
    <property type="entry name" value="WH-like_DNA-bd_sf"/>
</dbReference>
<evidence type="ECO:0000313" key="7">
    <source>
        <dbReference type="Proteomes" id="UP000744769"/>
    </source>
</evidence>
<name>A0A967EB90_9MICO</name>
<dbReference type="Gene3D" id="3.30.450.40">
    <property type="match status" value="1"/>
</dbReference>
<keyword evidence="2" id="KW-0238">DNA-binding</keyword>
<reference evidence="6" key="1">
    <citation type="submission" date="2020-03" db="EMBL/GenBank/DDBJ databases">
        <title>Draft sequencing of Calidifontibacter sp. DB0510.</title>
        <authorList>
            <person name="Kim D.-U."/>
        </authorList>
    </citation>
    <scope>NUCLEOTIDE SEQUENCE</scope>
    <source>
        <strain evidence="6">DB0510</strain>
    </source>
</reference>
<keyword evidence="1" id="KW-0805">Transcription regulation</keyword>
<dbReference type="InterPro" id="IPR005471">
    <property type="entry name" value="Tscrpt_reg_IclR_N"/>
</dbReference>
<dbReference type="SUPFAM" id="SSF46785">
    <property type="entry name" value="Winged helix' DNA-binding domain"/>
    <property type="match status" value="1"/>
</dbReference>
<proteinExistence type="predicted"/>
<organism evidence="6 7">
    <name type="scientific">Metallococcus carri</name>
    <dbReference type="NCBI Taxonomy" id="1656884"/>
    <lineage>
        <taxon>Bacteria</taxon>
        <taxon>Bacillati</taxon>
        <taxon>Actinomycetota</taxon>
        <taxon>Actinomycetes</taxon>
        <taxon>Micrococcales</taxon>
        <taxon>Dermacoccaceae</taxon>
        <taxon>Metallococcus</taxon>
    </lineage>
</organism>
<dbReference type="InterPro" id="IPR014757">
    <property type="entry name" value="Tscrpt_reg_IclR_C"/>
</dbReference>
<dbReference type="Proteomes" id="UP000744769">
    <property type="component" value="Unassembled WGS sequence"/>
</dbReference>
<dbReference type="SUPFAM" id="SSF55781">
    <property type="entry name" value="GAF domain-like"/>
    <property type="match status" value="1"/>
</dbReference>
<dbReference type="AlphaFoldDB" id="A0A967EB90"/>
<dbReference type="EMBL" id="JAAOIV010000012">
    <property type="protein sequence ID" value="NHN57060.1"/>
    <property type="molecule type" value="Genomic_DNA"/>
</dbReference>
<dbReference type="SMART" id="SM00346">
    <property type="entry name" value="HTH_ICLR"/>
    <property type="match status" value="1"/>
</dbReference>
<evidence type="ECO:0000259" key="4">
    <source>
        <dbReference type="PROSITE" id="PS51077"/>
    </source>
</evidence>
<dbReference type="GO" id="GO:0045892">
    <property type="term" value="P:negative regulation of DNA-templated transcription"/>
    <property type="evidence" value="ECO:0007669"/>
    <property type="project" value="TreeGrafter"/>
</dbReference>
<dbReference type="InterPro" id="IPR050707">
    <property type="entry name" value="HTH_MetabolicPath_Reg"/>
</dbReference>
<gene>
    <name evidence="6" type="ORF">G9U51_14915</name>
</gene>
<dbReference type="Pfam" id="PF01614">
    <property type="entry name" value="IclR_C"/>
    <property type="match status" value="1"/>
</dbReference>
<dbReference type="PROSITE" id="PS51078">
    <property type="entry name" value="ICLR_ED"/>
    <property type="match status" value="1"/>
</dbReference>
<sequence length="228" mass="24798">MADAGGVVGLSQLATMAQMPLPTIHRIVRTLVDLGYVRQEANREYSLGPKLIRLGDVTSQMVGRWARPQLEEVVRRLGESANVAQLDGDRVVYIGQVMPSHNSMRMFTEVGRAVLPHATGVGKAIMATMTADEVDALLDRTGMPSRTEHTITDRDAFHAELDATRERGYALDEQEQELGVRCVAVSVPAPGRRLALSVSGPLTRMTDAVVSEALAPLHEAAERIAHQL</sequence>
<evidence type="ECO:0000259" key="5">
    <source>
        <dbReference type="PROSITE" id="PS51078"/>
    </source>
</evidence>
<dbReference type="Pfam" id="PF09339">
    <property type="entry name" value="HTH_IclR"/>
    <property type="match status" value="1"/>
</dbReference>
<keyword evidence="3" id="KW-0804">Transcription</keyword>
<evidence type="ECO:0000256" key="2">
    <source>
        <dbReference type="ARBA" id="ARBA00023125"/>
    </source>
</evidence>
<dbReference type="InterPro" id="IPR029016">
    <property type="entry name" value="GAF-like_dom_sf"/>
</dbReference>
<evidence type="ECO:0000313" key="6">
    <source>
        <dbReference type="EMBL" id="NHN57060.1"/>
    </source>
</evidence>
<feature type="domain" description="HTH iclR-type" evidence="4">
    <location>
        <begin position="1"/>
        <end position="49"/>
    </location>
</feature>
<evidence type="ECO:0000256" key="1">
    <source>
        <dbReference type="ARBA" id="ARBA00023015"/>
    </source>
</evidence>
<protein>
    <submittedName>
        <fullName evidence="6">IclR family transcriptional regulator</fullName>
    </submittedName>
</protein>
<dbReference type="GO" id="GO:0003677">
    <property type="term" value="F:DNA binding"/>
    <property type="evidence" value="ECO:0007669"/>
    <property type="project" value="UniProtKB-KW"/>
</dbReference>
<dbReference type="Gene3D" id="1.10.10.10">
    <property type="entry name" value="Winged helix-like DNA-binding domain superfamily/Winged helix DNA-binding domain"/>
    <property type="match status" value="1"/>
</dbReference>
<evidence type="ECO:0000256" key="3">
    <source>
        <dbReference type="ARBA" id="ARBA00023163"/>
    </source>
</evidence>
<feature type="domain" description="IclR-ED" evidence="5">
    <location>
        <begin position="50"/>
        <end position="228"/>
    </location>
</feature>
<dbReference type="PANTHER" id="PTHR30136:SF24">
    <property type="entry name" value="HTH-TYPE TRANSCRIPTIONAL REPRESSOR ALLR"/>
    <property type="match status" value="1"/>
</dbReference>
<dbReference type="PANTHER" id="PTHR30136">
    <property type="entry name" value="HELIX-TURN-HELIX TRANSCRIPTIONAL REGULATOR, ICLR FAMILY"/>
    <property type="match status" value="1"/>
</dbReference>
<dbReference type="GO" id="GO:0003700">
    <property type="term" value="F:DNA-binding transcription factor activity"/>
    <property type="evidence" value="ECO:0007669"/>
    <property type="project" value="TreeGrafter"/>
</dbReference>
<dbReference type="InterPro" id="IPR036390">
    <property type="entry name" value="WH_DNA-bd_sf"/>
</dbReference>